<dbReference type="EMBL" id="CNFU01001889">
    <property type="protein sequence ID" value="CKT86458.1"/>
    <property type="molecule type" value="Genomic_DNA"/>
</dbReference>
<sequence length="119" mass="12893">MQRTFPRMLGEVGDPAIEQVGEEFEERPVRVQLADQVLHVGADSLAGDVGNKRVEVALVREVLEQAALGDSGTPGYDVQAAAGESVRTELSLGGFHHGGTASRIDTRPRHRRHGASLRW</sequence>
<feature type="compositionally biased region" description="Basic residues" evidence="1">
    <location>
        <begin position="108"/>
        <end position="119"/>
    </location>
</feature>
<evidence type="ECO:0000313" key="3">
    <source>
        <dbReference type="Proteomes" id="UP000049023"/>
    </source>
</evidence>
<evidence type="ECO:0000313" key="2">
    <source>
        <dbReference type="EMBL" id="CKT86458.1"/>
    </source>
</evidence>
<dbReference type="Proteomes" id="UP000049023">
    <property type="component" value="Unassembled WGS sequence"/>
</dbReference>
<feature type="region of interest" description="Disordered" evidence="1">
    <location>
        <begin position="91"/>
        <end position="119"/>
    </location>
</feature>
<proteinExistence type="predicted"/>
<protein>
    <submittedName>
        <fullName evidence="2">Uncharacterized protein</fullName>
    </submittedName>
</protein>
<gene>
    <name evidence="2" type="ORF">ERS027661_04796</name>
</gene>
<organism evidence="2 3">
    <name type="scientific">Mycobacterium tuberculosis</name>
    <dbReference type="NCBI Taxonomy" id="1773"/>
    <lineage>
        <taxon>Bacteria</taxon>
        <taxon>Bacillati</taxon>
        <taxon>Actinomycetota</taxon>
        <taxon>Actinomycetes</taxon>
        <taxon>Mycobacteriales</taxon>
        <taxon>Mycobacteriaceae</taxon>
        <taxon>Mycobacterium</taxon>
        <taxon>Mycobacterium tuberculosis complex</taxon>
    </lineage>
</organism>
<accession>A0A655AP17</accession>
<dbReference type="AlphaFoldDB" id="A0A655AP17"/>
<evidence type="ECO:0000256" key="1">
    <source>
        <dbReference type="SAM" id="MobiDB-lite"/>
    </source>
</evidence>
<reference evidence="2 3" key="1">
    <citation type="submission" date="2015-03" db="EMBL/GenBank/DDBJ databases">
        <authorList>
            <consortium name="Pathogen Informatics"/>
        </authorList>
    </citation>
    <scope>NUCLEOTIDE SEQUENCE [LARGE SCALE GENOMIC DNA]</scope>
    <source>
        <strain evidence="2 3">Bir 187</strain>
    </source>
</reference>
<name>A0A655AP17_MYCTX</name>